<dbReference type="Proteomes" id="UP000002051">
    <property type="component" value="Unassembled WGS sequence"/>
</dbReference>
<evidence type="ECO:0000313" key="3">
    <source>
        <dbReference type="Proteomes" id="UP000002051"/>
    </source>
</evidence>
<reference evidence="1 3" key="1">
    <citation type="journal article" date="2011" name="Nature">
        <title>The Medicago genome provides insight into the evolution of rhizobial symbioses.</title>
        <authorList>
            <person name="Young N.D."/>
            <person name="Debelle F."/>
            <person name="Oldroyd G.E."/>
            <person name="Geurts R."/>
            <person name="Cannon S.B."/>
            <person name="Udvardi M.K."/>
            <person name="Benedito V.A."/>
            <person name="Mayer K.F."/>
            <person name="Gouzy J."/>
            <person name="Schoof H."/>
            <person name="Van de Peer Y."/>
            <person name="Proost S."/>
            <person name="Cook D.R."/>
            <person name="Meyers B.C."/>
            <person name="Spannagl M."/>
            <person name="Cheung F."/>
            <person name="De Mita S."/>
            <person name="Krishnakumar V."/>
            <person name="Gundlach H."/>
            <person name="Zhou S."/>
            <person name="Mudge J."/>
            <person name="Bharti A.K."/>
            <person name="Murray J.D."/>
            <person name="Naoumkina M.A."/>
            <person name="Rosen B."/>
            <person name="Silverstein K.A."/>
            <person name="Tang H."/>
            <person name="Rombauts S."/>
            <person name="Zhao P.X."/>
            <person name="Zhou P."/>
            <person name="Barbe V."/>
            <person name="Bardou P."/>
            <person name="Bechner M."/>
            <person name="Bellec A."/>
            <person name="Berger A."/>
            <person name="Berges H."/>
            <person name="Bidwell S."/>
            <person name="Bisseling T."/>
            <person name="Choisne N."/>
            <person name="Couloux A."/>
            <person name="Denny R."/>
            <person name="Deshpande S."/>
            <person name="Dai X."/>
            <person name="Doyle J.J."/>
            <person name="Dudez A.M."/>
            <person name="Farmer A.D."/>
            <person name="Fouteau S."/>
            <person name="Franken C."/>
            <person name="Gibelin C."/>
            <person name="Gish J."/>
            <person name="Goldstein S."/>
            <person name="Gonzalez A.J."/>
            <person name="Green P.J."/>
            <person name="Hallab A."/>
            <person name="Hartog M."/>
            <person name="Hua A."/>
            <person name="Humphray S.J."/>
            <person name="Jeong D.H."/>
            <person name="Jing Y."/>
            <person name="Jocker A."/>
            <person name="Kenton S.M."/>
            <person name="Kim D.J."/>
            <person name="Klee K."/>
            <person name="Lai H."/>
            <person name="Lang C."/>
            <person name="Lin S."/>
            <person name="Macmil S.L."/>
            <person name="Magdelenat G."/>
            <person name="Matthews L."/>
            <person name="McCorrison J."/>
            <person name="Monaghan E.L."/>
            <person name="Mun J.H."/>
            <person name="Najar F.Z."/>
            <person name="Nicholson C."/>
            <person name="Noirot C."/>
            <person name="O'Bleness M."/>
            <person name="Paule C.R."/>
            <person name="Poulain J."/>
            <person name="Prion F."/>
            <person name="Qin B."/>
            <person name="Qu C."/>
            <person name="Retzel E.F."/>
            <person name="Riddle C."/>
            <person name="Sallet E."/>
            <person name="Samain S."/>
            <person name="Samson N."/>
            <person name="Sanders I."/>
            <person name="Saurat O."/>
            <person name="Scarpelli C."/>
            <person name="Schiex T."/>
            <person name="Segurens B."/>
            <person name="Severin A.J."/>
            <person name="Sherrier D.J."/>
            <person name="Shi R."/>
            <person name="Sims S."/>
            <person name="Singer S.R."/>
            <person name="Sinharoy S."/>
            <person name="Sterck L."/>
            <person name="Viollet A."/>
            <person name="Wang B.B."/>
            <person name="Wang K."/>
            <person name="Wang M."/>
            <person name="Wang X."/>
            <person name="Warfsmann J."/>
            <person name="Weissenbach J."/>
            <person name="White D.D."/>
            <person name="White J.D."/>
            <person name="Wiley G.B."/>
            <person name="Wincker P."/>
            <person name="Xing Y."/>
            <person name="Yang L."/>
            <person name="Yao Z."/>
            <person name="Ying F."/>
            <person name="Zhai J."/>
            <person name="Zhou L."/>
            <person name="Zuber A."/>
            <person name="Denarie J."/>
            <person name="Dixon R.A."/>
            <person name="May G.D."/>
            <person name="Schwartz D.C."/>
            <person name="Rogers J."/>
            <person name="Quetier F."/>
            <person name="Town C.D."/>
            <person name="Roe B.A."/>
        </authorList>
    </citation>
    <scope>NUCLEOTIDE SEQUENCE [LARGE SCALE GENOMIC DNA]</scope>
    <source>
        <strain evidence="1">A17</strain>
        <strain evidence="2 3">cv. Jemalong A17</strain>
    </source>
</reference>
<name>G7KS88_MEDTR</name>
<dbReference type="GO" id="GO:0003824">
    <property type="term" value="F:catalytic activity"/>
    <property type="evidence" value="ECO:0007669"/>
    <property type="project" value="UniProtKB-ARBA"/>
</dbReference>
<dbReference type="HOGENOM" id="CLU_1899324_0_0_1"/>
<organism evidence="1 3">
    <name type="scientific">Medicago truncatula</name>
    <name type="common">Barrel medic</name>
    <name type="synonym">Medicago tribuloides</name>
    <dbReference type="NCBI Taxonomy" id="3880"/>
    <lineage>
        <taxon>Eukaryota</taxon>
        <taxon>Viridiplantae</taxon>
        <taxon>Streptophyta</taxon>
        <taxon>Embryophyta</taxon>
        <taxon>Tracheophyta</taxon>
        <taxon>Spermatophyta</taxon>
        <taxon>Magnoliopsida</taxon>
        <taxon>eudicotyledons</taxon>
        <taxon>Gunneridae</taxon>
        <taxon>Pentapetalae</taxon>
        <taxon>rosids</taxon>
        <taxon>fabids</taxon>
        <taxon>Fabales</taxon>
        <taxon>Fabaceae</taxon>
        <taxon>Papilionoideae</taxon>
        <taxon>50 kb inversion clade</taxon>
        <taxon>NPAAA clade</taxon>
        <taxon>Hologalegina</taxon>
        <taxon>IRL clade</taxon>
        <taxon>Trifolieae</taxon>
        <taxon>Medicago</taxon>
    </lineage>
</organism>
<accession>G7KS88</accession>
<reference evidence="2" key="3">
    <citation type="submission" date="2015-04" db="UniProtKB">
        <authorList>
            <consortium name="EnsemblPlants"/>
        </authorList>
    </citation>
    <scope>IDENTIFICATION</scope>
    <source>
        <strain evidence="2">cv. Jemalong A17</strain>
    </source>
</reference>
<proteinExistence type="predicted"/>
<dbReference type="PANTHER" id="PTHR10367">
    <property type="entry name" value="MRNA-CAPPING ENZYME"/>
    <property type="match status" value="1"/>
</dbReference>
<protein>
    <submittedName>
        <fullName evidence="1">mRNA capping enzyme, putative</fullName>
    </submittedName>
</protein>
<dbReference type="STRING" id="3880.G7KS88"/>
<dbReference type="EMBL" id="CM001223">
    <property type="protein sequence ID" value="AES79509.1"/>
    <property type="molecule type" value="Genomic_DNA"/>
</dbReference>
<dbReference type="AlphaFoldDB" id="G7KS88"/>
<gene>
    <name evidence="1" type="ordered locus">MTR_7g068260</name>
</gene>
<evidence type="ECO:0000313" key="1">
    <source>
        <dbReference type="EMBL" id="AES79509.1"/>
    </source>
</evidence>
<dbReference type="InterPro" id="IPR051029">
    <property type="entry name" value="mRNA_Capping_Enz/RNA_Phosphat"/>
</dbReference>
<dbReference type="EnsemblPlants" id="AES79509">
    <property type="protein sequence ID" value="AES79509"/>
    <property type="gene ID" value="MTR_7g068260"/>
</dbReference>
<dbReference type="eggNOG" id="KOG2386">
    <property type="taxonomic scope" value="Eukaryota"/>
</dbReference>
<dbReference type="PANTHER" id="PTHR10367:SF17">
    <property type="entry name" value="MRNA-CAPPING ENZYME"/>
    <property type="match status" value="1"/>
</dbReference>
<dbReference type="PaxDb" id="3880-AES79509"/>
<keyword evidence="3" id="KW-1185">Reference proteome</keyword>
<reference evidence="1 3" key="2">
    <citation type="journal article" date="2014" name="BMC Genomics">
        <title>An improved genome release (version Mt4.0) for the model legume Medicago truncatula.</title>
        <authorList>
            <person name="Tang H."/>
            <person name="Krishnakumar V."/>
            <person name="Bidwell S."/>
            <person name="Rosen B."/>
            <person name="Chan A."/>
            <person name="Zhou S."/>
            <person name="Gentzbittel L."/>
            <person name="Childs K.L."/>
            <person name="Yandell M."/>
            <person name="Gundlach H."/>
            <person name="Mayer K.F."/>
            <person name="Schwartz D.C."/>
            <person name="Town C.D."/>
        </authorList>
    </citation>
    <scope>GENOME REANNOTATION</scope>
    <source>
        <strain evidence="2 3">cv. Jemalong A17</strain>
    </source>
</reference>
<sequence>METRFVVIRDHMNTHICTTFPISMMYGSQRPFCEQWKMLEKEVVTDNVYDRRWDDPYVRCTHEGLLKWKYATLNSVDFLFEIVDDRRLLFIYERGQKKPMEGFIVAFEGSDLVLYSRKIIECAWDGDRNKWIIK</sequence>
<evidence type="ECO:0000313" key="2">
    <source>
        <dbReference type="EnsemblPlants" id="AES79509"/>
    </source>
</evidence>